<keyword evidence="7 8" id="KW-0520">NAD</keyword>
<dbReference type="InterPro" id="IPR014729">
    <property type="entry name" value="Rossmann-like_a/b/a_fold"/>
</dbReference>
<keyword evidence="5 8" id="KW-0067">ATP-binding</keyword>
<evidence type="ECO:0000256" key="7">
    <source>
        <dbReference type="ARBA" id="ARBA00023027"/>
    </source>
</evidence>
<proteinExistence type="inferred from homology"/>
<keyword evidence="4 8" id="KW-0547">Nucleotide-binding</keyword>
<comment type="similarity">
    <text evidence="1 8 9">Belongs to the NAD synthetase family.</text>
</comment>
<keyword evidence="13" id="KW-1185">Reference proteome</keyword>
<evidence type="ECO:0000256" key="9">
    <source>
        <dbReference type="RuleBase" id="RU003811"/>
    </source>
</evidence>
<dbReference type="UniPathway" id="UPA00253">
    <property type="reaction ID" value="UER00333"/>
</dbReference>
<feature type="binding site" description="in other chain" evidence="8">
    <location>
        <position position="140"/>
    </location>
    <ligand>
        <name>deamido-NAD(+)</name>
        <dbReference type="ChEBI" id="CHEBI:58437"/>
        <note>ligand shared between two neighboring subunits</note>
    </ligand>
</feature>
<comment type="subunit">
    <text evidence="8">Homodimer.</text>
</comment>
<evidence type="ECO:0000256" key="4">
    <source>
        <dbReference type="ARBA" id="ARBA00022741"/>
    </source>
</evidence>
<evidence type="ECO:0000256" key="6">
    <source>
        <dbReference type="ARBA" id="ARBA00022842"/>
    </source>
</evidence>
<comment type="function">
    <text evidence="8">Catalyzes the ATP-dependent amidation of deamido-NAD to form NAD. Uses ammonia as a nitrogen source.</text>
</comment>
<evidence type="ECO:0000256" key="1">
    <source>
        <dbReference type="ARBA" id="ARBA00005859"/>
    </source>
</evidence>
<dbReference type="EC" id="6.3.1.5" evidence="8 10"/>
<dbReference type="Gene3D" id="3.40.50.620">
    <property type="entry name" value="HUPs"/>
    <property type="match status" value="1"/>
</dbReference>
<comment type="catalytic activity">
    <reaction evidence="8 10">
        <text>deamido-NAD(+) + NH4(+) + ATP = AMP + diphosphate + NAD(+) + H(+)</text>
        <dbReference type="Rhea" id="RHEA:21188"/>
        <dbReference type="ChEBI" id="CHEBI:15378"/>
        <dbReference type="ChEBI" id="CHEBI:28938"/>
        <dbReference type="ChEBI" id="CHEBI:30616"/>
        <dbReference type="ChEBI" id="CHEBI:33019"/>
        <dbReference type="ChEBI" id="CHEBI:57540"/>
        <dbReference type="ChEBI" id="CHEBI:58437"/>
        <dbReference type="ChEBI" id="CHEBI:456215"/>
        <dbReference type="EC" id="6.3.1.5"/>
    </reaction>
</comment>
<dbReference type="GO" id="GO:0046872">
    <property type="term" value="F:metal ion binding"/>
    <property type="evidence" value="ECO:0007669"/>
    <property type="project" value="UniProtKB-KW"/>
</dbReference>
<comment type="caution">
    <text evidence="8">Lacks conserved residue(s) required for the propagation of feature annotation.</text>
</comment>
<dbReference type="GO" id="GO:0003952">
    <property type="term" value="F:NAD+ synthase (glutamine-hydrolyzing) activity"/>
    <property type="evidence" value="ECO:0007669"/>
    <property type="project" value="InterPro"/>
</dbReference>
<evidence type="ECO:0000256" key="8">
    <source>
        <dbReference type="HAMAP-Rule" id="MF_00193"/>
    </source>
</evidence>
<comment type="pathway">
    <text evidence="8">Cofactor biosynthesis; NAD(+) biosynthesis; NAD(+) from deamido-NAD(+) (ammonia route): step 1/1.</text>
</comment>
<dbReference type="PANTHER" id="PTHR23090:SF7">
    <property type="entry name" value="NH(3)-DEPENDENT NAD(+) SYNTHETASE"/>
    <property type="match status" value="1"/>
</dbReference>
<dbReference type="Pfam" id="PF02540">
    <property type="entry name" value="NAD_synthase"/>
    <property type="match status" value="1"/>
</dbReference>
<dbReference type="GO" id="GO:0009435">
    <property type="term" value="P:NAD+ biosynthetic process"/>
    <property type="evidence" value="ECO:0007669"/>
    <property type="project" value="UniProtKB-UniRule"/>
</dbReference>
<feature type="binding site" description="in other chain" evidence="8">
    <location>
        <position position="173"/>
    </location>
    <ligand>
        <name>deamido-NAD(+)</name>
        <dbReference type="ChEBI" id="CHEBI:58437"/>
        <note>ligand shared between two neighboring subunits</note>
    </ligand>
</feature>
<dbReference type="Proteomes" id="UP000588186">
    <property type="component" value="Unassembled WGS sequence"/>
</dbReference>
<comment type="caution">
    <text evidence="12">The sequence shown here is derived from an EMBL/GenBank/DDBJ whole genome shotgun (WGS) entry which is preliminary data.</text>
</comment>
<dbReference type="GO" id="GO:0004359">
    <property type="term" value="F:glutaminase activity"/>
    <property type="evidence" value="ECO:0007669"/>
    <property type="project" value="InterPro"/>
</dbReference>
<dbReference type="NCBIfam" id="NF001979">
    <property type="entry name" value="PRK00768.1"/>
    <property type="match status" value="1"/>
</dbReference>
<dbReference type="EMBL" id="CAJEWB010000007">
    <property type="protein sequence ID" value="CAD2074004.1"/>
    <property type="molecule type" value="Genomic_DNA"/>
</dbReference>
<keyword evidence="3 8" id="KW-0479">Metal-binding</keyword>
<dbReference type="CDD" id="cd00553">
    <property type="entry name" value="NAD_synthase"/>
    <property type="match status" value="1"/>
</dbReference>
<feature type="domain" description="NAD/GMP synthase" evidence="11">
    <location>
        <begin position="25"/>
        <end position="265"/>
    </location>
</feature>
<reference evidence="12 13" key="1">
    <citation type="submission" date="2020-07" db="EMBL/GenBank/DDBJ databases">
        <authorList>
            <person name="Criscuolo A."/>
        </authorList>
    </citation>
    <scope>NUCLEOTIDE SEQUENCE [LARGE SCALE GENOMIC DNA]</scope>
    <source>
        <strain evidence="12">CIP107946</strain>
    </source>
</reference>
<feature type="binding site" evidence="8">
    <location>
        <position position="211"/>
    </location>
    <ligand>
        <name>ATP</name>
        <dbReference type="ChEBI" id="CHEBI:30616"/>
    </ligand>
</feature>
<evidence type="ECO:0000313" key="12">
    <source>
        <dbReference type="EMBL" id="CAD2074004.1"/>
    </source>
</evidence>
<dbReference type="GO" id="GO:0008795">
    <property type="term" value="F:NAD+ synthase activity"/>
    <property type="evidence" value="ECO:0007669"/>
    <property type="project" value="UniProtKB-UniRule"/>
</dbReference>
<dbReference type="NCBIfam" id="TIGR00552">
    <property type="entry name" value="nadE"/>
    <property type="match status" value="1"/>
</dbReference>
<feature type="binding site" evidence="8">
    <location>
        <begin position="47"/>
        <end position="54"/>
    </location>
    <ligand>
        <name>ATP</name>
        <dbReference type="ChEBI" id="CHEBI:30616"/>
    </ligand>
</feature>
<evidence type="ECO:0000259" key="11">
    <source>
        <dbReference type="Pfam" id="PF02540"/>
    </source>
</evidence>
<dbReference type="PANTHER" id="PTHR23090">
    <property type="entry name" value="NH 3 /GLUTAMINE-DEPENDENT NAD + SYNTHETASE"/>
    <property type="match status" value="1"/>
</dbReference>
<dbReference type="GO" id="GO:0005524">
    <property type="term" value="F:ATP binding"/>
    <property type="evidence" value="ECO:0007669"/>
    <property type="project" value="UniProtKB-UniRule"/>
</dbReference>
<dbReference type="InterPro" id="IPR022310">
    <property type="entry name" value="NAD/GMP_synthase"/>
</dbReference>
<evidence type="ECO:0000256" key="2">
    <source>
        <dbReference type="ARBA" id="ARBA00022598"/>
    </source>
</evidence>
<feature type="binding site" description="in other chain" evidence="8">
    <location>
        <begin position="260"/>
        <end position="261"/>
    </location>
    <ligand>
        <name>deamido-NAD(+)</name>
        <dbReference type="ChEBI" id="CHEBI:58437"/>
        <note>ligand shared between two neighboring subunits</note>
    </ligand>
</feature>
<dbReference type="AlphaFoldDB" id="A0A6V7RAL4"/>
<accession>A0A6V7RAL4</accession>
<feature type="binding site" evidence="8">
    <location>
        <position position="53"/>
    </location>
    <ligand>
        <name>Mg(2+)</name>
        <dbReference type="ChEBI" id="CHEBI:18420"/>
    </ligand>
</feature>
<keyword evidence="2 8" id="KW-0436">Ligase</keyword>
<name>A0A6V7RAL4_9BACL</name>
<evidence type="ECO:0000313" key="13">
    <source>
        <dbReference type="Proteomes" id="UP000588186"/>
    </source>
</evidence>
<dbReference type="HAMAP" id="MF_00193">
    <property type="entry name" value="NadE_ammonia_dep"/>
    <property type="match status" value="1"/>
</dbReference>
<protein>
    <recommendedName>
        <fullName evidence="8 10">NH(3)-dependent NAD(+) synthetase</fullName>
        <ecNumber evidence="8 10">6.3.1.5</ecNumber>
    </recommendedName>
</protein>
<dbReference type="SUPFAM" id="SSF52402">
    <property type="entry name" value="Adenine nucleotide alpha hydrolases-like"/>
    <property type="match status" value="1"/>
</dbReference>
<dbReference type="InterPro" id="IPR003694">
    <property type="entry name" value="NAD_synthase"/>
</dbReference>
<evidence type="ECO:0000256" key="10">
    <source>
        <dbReference type="RuleBase" id="RU003812"/>
    </source>
</evidence>
<dbReference type="RefSeq" id="WP_186077049.1">
    <property type="nucleotide sequence ID" value="NZ_CAJEWB010000007.1"/>
</dbReference>
<sequence length="277" mass="31052">MKLEQQHIIESLHVKSHFEPAVDTREIIDFIKSYTRAFSFIKTLVLGISGGQDSTLLGKLAQMAVDELNSEENASYEFIGVLLPYGEQLDRKDVLDAVEFIKPSRTVEVNVKKAVDASVQGLYEAGVPINDFVKGNEKARERMKVQYSIAAHTSGIVLGSDHAAESLTGFFTKFGDGAADITPLTGLNKRQGRQILEYLEAPEHLYLKVPTADLESDKPLQSDEDALNVSYEAIDDFLEGKEVSKNEYDTIVNHYKRSAHKRVLPYNRYLLPKELED</sequence>
<dbReference type="InterPro" id="IPR022926">
    <property type="entry name" value="NH(3)-dep_NAD(+)_synth"/>
</dbReference>
<evidence type="ECO:0000256" key="3">
    <source>
        <dbReference type="ARBA" id="ARBA00022723"/>
    </source>
</evidence>
<evidence type="ECO:0000256" key="5">
    <source>
        <dbReference type="ARBA" id="ARBA00022840"/>
    </source>
</evidence>
<gene>
    <name evidence="8 12" type="primary">nadE</name>
    <name evidence="12" type="ORF">JEOPIN946_00784</name>
</gene>
<organism evidence="12 13">
    <name type="scientific">Phocicoccus pinnipedialis</name>
    <dbReference type="NCBI Taxonomy" id="110845"/>
    <lineage>
        <taxon>Bacteria</taxon>
        <taxon>Bacillati</taxon>
        <taxon>Bacillota</taxon>
        <taxon>Bacilli</taxon>
        <taxon>Bacillales</taxon>
        <taxon>Salinicoccaceae</taxon>
        <taxon>Phocicoccus</taxon>
    </lineage>
</organism>
<keyword evidence="6 8" id="KW-0460">Magnesium</keyword>
<feature type="binding site" evidence="8">
    <location>
        <position position="189"/>
    </location>
    <ligand>
        <name>ATP</name>
        <dbReference type="ChEBI" id="CHEBI:30616"/>
    </ligand>
</feature>
<feature type="binding site" evidence="8">
    <location>
        <position position="180"/>
    </location>
    <ligand>
        <name>deamido-NAD(+)</name>
        <dbReference type="ChEBI" id="CHEBI:58437"/>
        <note>ligand shared between two neighboring subunits</note>
    </ligand>
</feature>
<dbReference type="GO" id="GO:0005737">
    <property type="term" value="C:cytoplasm"/>
    <property type="evidence" value="ECO:0007669"/>
    <property type="project" value="InterPro"/>
</dbReference>
<feature type="binding site" evidence="8">
    <location>
        <position position="165"/>
    </location>
    <ligand>
        <name>Mg(2+)</name>
        <dbReference type="ChEBI" id="CHEBI:18420"/>
    </ligand>
</feature>